<dbReference type="PRINTS" id="PR00081">
    <property type="entry name" value="GDHRDH"/>
</dbReference>
<accession>A0A098YD07</accession>
<proteinExistence type="inferred from homology"/>
<dbReference type="InterPro" id="IPR020904">
    <property type="entry name" value="Sc_DH/Rdtase_CS"/>
</dbReference>
<dbReference type="NCBIfam" id="NF005065">
    <property type="entry name" value="PRK06482.1"/>
    <property type="match status" value="1"/>
</dbReference>
<dbReference type="Proteomes" id="UP000029713">
    <property type="component" value="Unassembled WGS sequence"/>
</dbReference>
<dbReference type="EMBL" id="JPMX01000008">
    <property type="protein sequence ID" value="KGH48285.1"/>
    <property type="molecule type" value="Genomic_DNA"/>
</dbReference>
<name>A0A098YD07_9ACTN</name>
<evidence type="ECO:0000256" key="3">
    <source>
        <dbReference type="RuleBase" id="RU000363"/>
    </source>
</evidence>
<comment type="similarity">
    <text evidence="1 3">Belongs to the short-chain dehydrogenases/reductases (SDR) family.</text>
</comment>
<dbReference type="OrthoDB" id="9792003at2"/>
<dbReference type="Pfam" id="PF00106">
    <property type="entry name" value="adh_short"/>
    <property type="match status" value="1"/>
</dbReference>
<keyword evidence="5" id="KW-1185">Reference proteome</keyword>
<dbReference type="PRINTS" id="PR00080">
    <property type="entry name" value="SDRFAMILY"/>
</dbReference>
<keyword evidence="2" id="KW-0560">Oxidoreductase</keyword>
<sequence>MTRTWLITGVSSGFGRQLAEQLLARGDRVVGTVRRPDAVADLVDTHPDTFAVQRLDLTDTDRIRSVVDDARAHFGRLDVVVSNAGYGLFGAAEELSDEQVRHQLDTNLLGSVQLIRAALPHLRAAGGGRVLQLSSMAGQAAWPGSSLYNASKWGIEGFCEALAPEVAPFGIGVTIVEPGGARTAFGSSGLRFAEPLDAYDVSPAAAVRAFRDGGPPGVIGDPARMAAAMIDSVDRDPAPLRLVLGSDSWAGMTAALEARLDAVRAQRATAAATDS</sequence>
<dbReference type="InterPro" id="IPR002347">
    <property type="entry name" value="SDR_fam"/>
</dbReference>
<dbReference type="AlphaFoldDB" id="A0A098YD07"/>
<dbReference type="Gene3D" id="3.40.50.720">
    <property type="entry name" value="NAD(P)-binding Rossmann-like Domain"/>
    <property type="match status" value="1"/>
</dbReference>
<dbReference type="PANTHER" id="PTHR43976:SF16">
    <property type="entry name" value="SHORT-CHAIN DEHYDROGENASE_REDUCTASE FAMILY PROTEIN"/>
    <property type="match status" value="1"/>
</dbReference>
<dbReference type="PROSITE" id="PS00061">
    <property type="entry name" value="ADH_SHORT"/>
    <property type="match status" value="1"/>
</dbReference>
<gene>
    <name evidence="4" type="ORF">IN07_02540</name>
</gene>
<dbReference type="STRING" id="1522368.IN07_02540"/>
<reference evidence="4 5" key="1">
    <citation type="submission" date="2014-07" db="EMBL/GenBank/DDBJ databases">
        <title>Biosystematic studies on Modestobacter strains isolated from extreme hyper-arid desert soil and from historic building.</title>
        <authorList>
            <person name="Bukarasam K."/>
            <person name="Bull A."/>
            <person name="Girard G."/>
            <person name="van Wezel G."/>
            <person name="Goodfellow M."/>
        </authorList>
    </citation>
    <scope>NUCLEOTIDE SEQUENCE [LARGE SCALE GENOMIC DNA]</scope>
    <source>
        <strain evidence="4 5">KNN45-2b</strain>
    </source>
</reference>
<evidence type="ECO:0000256" key="2">
    <source>
        <dbReference type="ARBA" id="ARBA00023002"/>
    </source>
</evidence>
<dbReference type="RefSeq" id="WP_036333271.1">
    <property type="nucleotide sequence ID" value="NZ_JPMX01000008.1"/>
</dbReference>
<dbReference type="SUPFAM" id="SSF51735">
    <property type="entry name" value="NAD(P)-binding Rossmann-fold domains"/>
    <property type="match status" value="1"/>
</dbReference>
<evidence type="ECO:0000256" key="1">
    <source>
        <dbReference type="ARBA" id="ARBA00006484"/>
    </source>
</evidence>
<evidence type="ECO:0000313" key="5">
    <source>
        <dbReference type="Proteomes" id="UP000029713"/>
    </source>
</evidence>
<dbReference type="CDD" id="cd05374">
    <property type="entry name" value="17beta-HSD-like_SDR_c"/>
    <property type="match status" value="1"/>
</dbReference>
<comment type="caution">
    <text evidence="4">The sequence shown here is derived from an EMBL/GenBank/DDBJ whole genome shotgun (WGS) entry which is preliminary data.</text>
</comment>
<organism evidence="4 5">
    <name type="scientific">Modestobacter caceresii</name>
    <dbReference type="NCBI Taxonomy" id="1522368"/>
    <lineage>
        <taxon>Bacteria</taxon>
        <taxon>Bacillati</taxon>
        <taxon>Actinomycetota</taxon>
        <taxon>Actinomycetes</taxon>
        <taxon>Geodermatophilales</taxon>
        <taxon>Geodermatophilaceae</taxon>
        <taxon>Modestobacter</taxon>
    </lineage>
</organism>
<dbReference type="InterPro" id="IPR036291">
    <property type="entry name" value="NAD(P)-bd_dom_sf"/>
</dbReference>
<protein>
    <submittedName>
        <fullName evidence="4">Short-chain dehydrogenase</fullName>
    </submittedName>
</protein>
<dbReference type="InterPro" id="IPR051911">
    <property type="entry name" value="SDR_oxidoreductase"/>
</dbReference>
<dbReference type="PANTHER" id="PTHR43976">
    <property type="entry name" value="SHORT CHAIN DEHYDROGENASE"/>
    <property type="match status" value="1"/>
</dbReference>
<dbReference type="GO" id="GO:0016491">
    <property type="term" value="F:oxidoreductase activity"/>
    <property type="evidence" value="ECO:0007669"/>
    <property type="project" value="UniProtKB-KW"/>
</dbReference>
<evidence type="ECO:0000313" key="4">
    <source>
        <dbReference type="EMBL" id="KGH48285.1"/>
    </source>
</evidence>